<feature type="domain" description="RWD" evidence="2">
    <location>
        <begin position="12"/>
        <end position="123"/>
    </location>
</feature>
<evidence type="ECO:0000259" key="2">
    <source>
        <dbReference type="PROSITE" id="PS50908"/>
    </source>
</evidence>
<dbReference type="FunFam" id="3.10.110.10:FF:000057">
    <property type="entry name" value="eukaryotic translation initiation factor 2-alpha kinase 4"/>
    <property type="match status" value="1"/>
</dbReference>
<dbReference type="PANTHER" id="PTHR13198">
    <property type="entry name" value="RING FINGER PROTEIN 25"/>
    <property type="match status" value="1"/>
</dbReference>
<dbReference type="Proteomes" id="UP001432146">
    <property type="component" value="Unassembled WGS sequence"/>
</dbReference>
<reference evidence="3 4" key="1">
    <citation type="submission" date="2024-05" db="EMBL/GenBank/DDBJ databases">
        <title>The nuclear and mitochondrial genome assemblies of Tetragonisca angustula (Apidae: Meliponini), a tiny yet remarkable pollinator in the Neotropics.</title>
        <authorList>
            <person name="Ferrari R."/>
            <person name="Ricardo P.C."/>
            <person name="Dias F.C."/>
            <person name="Araujo N.S."/>
            <person name="Soares D.O."/>
            <person name="Zhou Q.-S."/>
            <person name="Zhu C.-D."/>
            <person name="Coutinho L."/>
            <person name="Airas M.C."/>
            <person name="Batista T.M."/>
        </authorList>
    </citation>
    <scope>NUCLEOTIDE SEQUENCE [LARGE SCALE GENOMIC DNA]</scope>
    <source>
        <strain evidence="3">ASF017062</strain>
        <tissue evidence="3">Abdomen</tissue>
    </source>
</reference>
<dbReference type="SUPFAM" id="SSF54495">
    <property type="entry name" value="UBC-like"/>
    <property type="match status" value="1"/>
</dbReference>
<sequence length="223" mass="26189">MSSESYKVRQENEIEVLKSIFGEEIRDLRPEKRKWQPLNLIISLMPQKSMSLAEAYAQIELHVICTDKYPDEVPNIQLENSKGLSHQQVAVLYNDLVQLAKQLQGEVMIFDLAQHVQIYLHEHNKPSYSSFYEEMVSRHQEKIKSEKLEKQLKEDKERQILQDEIQKRQEALKAERRESIRLYNEQINDASQSIPSSSSPEKSQFLCKHKGTKLLNFDYQKGI</sequence>
<dbReference type="InterPro" id="IPR006575">
    <property type="entry name" value="RWD_dom"/>
</dbReference>
<accession>A0AAW0ZQ04</accession>
<dbReference type="Gene3D" id="3.10.110.10">
    <property type="entry name" value="Ubiquitin Conjugating Enzyme"/>
    <property type="match status" value="1"/>
</dbReference>
<dbReference type="PANTHER" id="PTHR13198:SF4">
    <property type="entry name" value="E3 UBIQUITIN-PROTEIN LIGASE RNF25"/>
    <property type="match status" value="1"/>
</dbReference>
<dbReference type="AlphaFoldDB" id="A0AAW0ZQ04"/>
<evidence type="ECO:0000256" key="1">
    <source>
        <dbReference type="SAM" id="Coils"/>
    </source>
</evidence>
<dbReference type="CDD" id="cd23823">
    <property type="entry name" value="RWD_GCN2"/>
    <property type="match status" value="1"/>
</dbReference>
<dbReference type="Pfam" id="PF05773">
    <property type="entry name" value="RWD"/>
    <property type="match status" value="1"/>
</dbReference>
<organism evidence="3 4">
    <name type="scientific">Tetragonisca angustula</name>
    <dbReference type="NCBI Taxonomy" id="166442"/>
    <lineage>
        <taxon>Eukaryota</taxon>
        <taxon>Metazoa</taxon>
        <taxon>Ecdysozoa</taxon>
        <taxon>Arthropoda</taxon>
        <taxon>Hexapoda</taxon>
        <taxon>Insecta</taxon>
        <taxon>Pterygota</taxon>
        <taxon>Neoptera</taxon>
        <taxon>Endopterygota</taxon>
        <taxon>Hymenoptera</taxon>
        <taxon>Apocrita</taxon>
        <taxon>Aculeata</taxon>
        <taxon>Apoidea</taxon>
        <taxon>Anthophila</taxon>
        <taxon>Apidae</taxon>
        <taxon>Tetragonisca</taxon>
    </lineage>
</organism>
<keyword evidence="4" id="KW-1185">Reference proteome</keyword>
<dbReference type="PROSITE" id="PS50908">
    <property type="entry name" value="RWD"/>
    <property type="match status" value="1"/>
</dbReference>
<dbReference type="GO" id="GO:0016567">
    <property type="term" value="P:protein ubiquitination"/>
    <property type="evidence" value="ECO:0007669"/>
    <property type="project" value="TreeGrafter"/>
</dbReference>
<name>A0AAW0ZQ04_9HYME</name>
<dbReference type="GO" id="GO:0061630">
    <property type="term" value="F:ubiquitin protein ligase activity"/>
    <property type="evidence" value="ECO:0007669"/>
    <property type="project" value="InterPro"/>
</dbReference>
<dbReference type="EMBL" id="JAWNGG020000145">
    <property type="protein sequence ID" value="KAK9299672.1"/>
    <property type="molecule type" value="Genomic_DNA"/>
</dbReference>
<gene>
    <name evidence="3" type="ORF">QLX08_007378</name>
</gene>
<keyword evidence="1" id="KW-0175">Coiled coil</keyword>
<comment type="caution">
    <text evidence="3">The sequence shown here is derived from an EMBL/GenBank/DDBJ whole genome shotgun (WGS) entry which is preliminary data.</text>
</comment>
<dbReference type="InterPro" id="IPR039133">
    <property type="entry name" value="RNF25"/>
</dbReference>
<feature type="coiled-coil region" evidence="1">
    <location>
        <begin position="136"/>
        <end position="178"/>
    </location>
</feature>
<evidence type="ECO:0000313" key="3">
    <source>
        <dbReference type="EMBL" id="KAK9299672.1"/>
    </source>
</evidence>
<proteinExistence type="predicted"/>
<dbReference type="InterPro" id="IPR016135">
    <property type="entry name" value="UBQ-conjugating_enzyme/RWD"/>
</dbReference>
<evidence type="ECO:0000313" key="4">
    <source>
        <dbReference type="Proteomes" id="UP001432146"/>
    </source>
</evidence>
<dbReference type="GO" id="GO:0005634">
    <property type="term" value="C:nucleus"/>
    <property type="evidence" value="ECO:0007669"/>
    <property type="project" value="TreeGrafter"/>
</dbReference>
<protein>
    <recommendedName>
        <fullName evidence="2">RWD domain-containing protein</fullName>
    </recommendedName>
</protein>
<dbReference type="SMART" id="SM00591">
    <property type="entry name" value="RWD"/>
    <property type="match status" value="1"/>
</dbReference>